<dbReference type="EMBL" id="GBXM01040296">
    <property type="protein sequence ID" value="JAH68281.1"/>
    <property type="molecule type" value="Transcribed_RNA"/>
</dbReference>
<reference evidence="1" key="2">
    <citation type="journal article" date="2015" name="Fish Shellfish Immunol.">
        <title>Early steps in the European eel (Anguilla anguilla)-Vibrio vulnificus interaction in the gills: Role of the RtxA13 toxin.</title>
        <authorList>
            <person name="Callol A."/>
            <person name="Pajuelo D."/>
            <person name="Ebbesson L."/>
            <person name="Teles M."/>
            <person name="MacKenzie S."/>
            <person name="Amaro C."/>
        </authorList>
    </citation>
    <scope>NUCLEOTIDE SEQUENCE</scope>
</reference>
<sequence length="26" mass="3060">MHRSYFPVHDVTPLCKPSYTGLQIRI</sequence>
<dbReference type="AlphaFoldDB" id="A0A0E9URB7"/>
<accession>A0A0E9URB7</accession>
<protein>
    <submittedName>
        <fullName evidence="1">Uncharacterized protein</fullName>
    </submittedName>
</protein>
<organism evidence="1">
    <name type="scientific">Anguilla anguilla</name>
    <name type="common">European freshwater eel</name>
    <name type="synonym">Muraena anguilla</name>
    <dbReference type="NCBI Taxonomy" id="7936"/>
    <lineage>
        <taxon>Eukaryota</taxon>
        <taxon>Metazoa</taxon>
        <taxon>Chordata</taxon>
        <taxon>Craniata</taxon>
        <taxon>Vertebrata</taxon>
        <taxon>Euteleostomi</taxon>
        <taxon>Actinopterygii</taxon>
        <taxon>Neopterygii</taxon>
        <taxon>Teleostei</taxon>
        <taxon>Anguilliformes</taxon>
        <taxon>Anguillidae</taxon>
        <taxon>Anguilla</taxon>
    </lineage>
</organism>
<evidence type="ECO:0000313" key="1">
    <source>
        <dbReference type="EMBL" id="JAH68281.1"/>
    </source>
</evidence>
<reference evidence="1" key="1">
    <citation type="submission" date="2014-11" db="EMBL/GenBank/DDBJ databases">
        <authorList>
            <person name="Amaro Gonzalez C."/>
        </authorList>
    </citation>
    <scope>NUCLEOTIDE SEQUENCE</scope>
</reference>
<proteinExistence type="predicted"/>
<name>A0A0E9URB7_ANGAN</name>